<evidence type="ECO:0000256" key="4">
    <source>
        <dbReference type="ARBA" id="ARBA00022692"/>
    </source>
</evidence>
<dbReference type="STRING" id="211114.SAMN04489726_4384"/>
<dbReference type="EMBL" id="LT629701">
    <property type="protein sequence ID" value="SDM99720.1"/>
    <property type="molecule type" value="Genomic_DNA"/>
</dbReference>
<accession>A0A1G9XSM5</accession>
<evidence type="ECO:0000256" key="6">
    <source>
        <dbReference type="ARBA" id="ARBA00022989"/>
    </source>
</evidence>
<protein>
    <submittedName>
        <fullName evidence="10">Polar amino acid transport system permease protein</fullName>
    </submittedName>
</protein>
<dbReference type="NCBIfam" id="TIGR03003">
    <property type="entry name" value="ectoine_ehuD"/>
    <property type="match status" value="1"/>
</dbReference>
<evidence type="ECO:0000313" key="11">
    <source>
        <dbReference type="Proteomes" id="UP000183376"/>
    </source>
</evidence>
<dbReference type="Gene3D" id="1.10.3720.10">
    <property type="entry name" value="MetI-like"/>
    <property type="match status" value="1"/>
</dbReference>
<dbReference type="PROSITE" id="PS50928">
    <property type="entry name" value="ABC_TM1"/>
    <property type="match status" value="1"/>
</dbReference>
<evidence type="ECO:0000313" key="10">
    <source>
        <dbReference type="EMBL" id="SDM99720.1"/>
    </source>
</evidence>
<dbReference type="InterPro" id="IPR014341">
    <property type="entry name" value="Ectoine_EhuD"/>
</dbReference>
<keyword evidence="5" id="KW-0029">Amino-acid transport</keyword>
<dbReference type="SUPFAM" id="SSF161098">
    <property type="entry name" value="MetI-like"/>
    <property type="match status" value="1"/>
</dbReference>
<dbReference type="NCBIfam" id="TIGR01726">
    <property type="entry name" value="HEQRo_perm_3TM"/>
    <property type="match status" value="1"/>
</dbReference>
<comment type="similarity">
    <text evidence="8">Belongs to the binding-protein-dependent transport system permease family.</text>
</comment>
<dbReference type="PANTHER" id="PTHR30614:SF0">
    <property type="entry name" value="L-CYSTINE TRANSPORT SYSTEM PERMEASE PROTEIN TCYL"/>
    <property type="match status" value="1"/>
</dbReference>
<keyword evidence="4 8" id="KW-0812">Transmembrane</keyword>
<keyword evidence="11" id="KW-1185">Reference proteome</keyword>
<comment type="subcellular location">
    <subcellularLocation>
        <location evidence="1 8">Cell membrane</location>
        <topology evidence="1 8">Multi-pass membrane protein</topology>
    </subcellularLocation>
</comment>
<feature type="transmembrane region" description="Helical" evidence="8">
    <location>
        <begin position="71"/>
        <end position="100"/>
    </location>
</feature>
<dbReference type="InterPro" id="IPR000515">
    <property type="entry name" value="MetI-like"/>
</dbReference>
<evidence type="ECO:0000256" key="1">
    <source>
        <dbReference type="ARBA" id="ARBA00004651"/>
    </source>
</evidence>
<keyword evidence="6 8" id="KW-1133">Transmembrane helix</keyword>
<feature type="transmembrane region" description="Helical" evidence="8">
    <location>
        <begin position="20"/>
        <end position="43"/>
    </location>
</feature>
<dbReference type="RefSeq" id="WP_030428941.1">
    <property type="nucleotide sequence ID" value="NZ_JOEF01000005.1"/>
</dbReference>
<dbReference type="GO" id="GO:0043190">
    <property type="term" value="C:ATP-binding cassette (ABC) transporter complex"/>
    <property type="evidence" value="ECO:0007669"/>
    <property type="project" value="InterPro"/>
</dbReference>
<sequence length="221" mass="24461">MTWDWGYAWETLPQLLDGLGVTVLATLAGTAIALVLGLIFTVLRRSPSRWICIPTEIFVEFIRSTPLLVQLFVLFFVLPEAGIQLSAFMTGVIGLGLHYATYTSEVYRSGIEGVPAGQWEAAKALNLPTRRVWTSVILPQAVPPSIPALGNYAIAMFKETPQLTVITVMELLSVARQLGAENYRYLEPVTIIGVLFLLLSLPTAWLVRRTERRLVPAPRPV</sequence>
<keyword evidence="7 8" id="KW-0472">Membrane</keyword>
<proteinExistence type="inferred from homology"/>
<evidence type="ECO:0000256" key="7">
    <source>
        <dbReference type="ARBA" id="ARBA00023136"/>
    </source>
</evidence>
<gene>
    <name evidence="10" type="ORF">SAMN04489726_4384</name>
</gene>
<dbReference type="OrthoDB" id="9814902at2"/>
<dbReference type="eggNOG" id="COG0765">
    <property type="taxonomic scope" value="Bacteria"/>
</dbReference>
<dbReference type="InterPro" id="IPR035906">
    <property type="entry name" value="MetI-like_sf"/>
</dbReference>
<organism evidence="10 11">
    <name type="scientific">Allokutzneria albata</name>
    <name type="common">Kibdelosporangium albatum</name>
    <dbReference type="NCBI Taxonomy" id="211114"/>
    <lineage>
        <taxon>Bacteria</taxon>
        <taxon>Bacillati</taxon>
        <taxon>Actinomycetota</taxon>
        <taxon>Actinomycetes</taxon>
        <taxon>Pseudonocardiales</taxon>
        <taxon>Pseudonocardiaceae</taxon>
        <taxon>Allokutzneria</taxon>
    </lineage>
</organism>
<evidence type="ECO:0000256" key="2">
    <source>
        <dbReference type="ARBA" id="ARBA00022448"/>
    </source>
</evidence>
<dbReference type="Pfam" id="PF00528">
    <property type="entry name" value="BPD_transp_1"/>
    <property type="match status" value="1"/>
</dbReference>
<dbReference type="PANTHER" id="PTHR30614">
    <property type="entry name" value="MEMBRANE COMPONENT OF AMINO ACID ABC TRANSPORTER"/>
    <property type="match status" value="1"/>
</dbReference>
<dbReference type="AlphaFoldDB" id="A0A1G9XSM5"/>
<dbReference type="CDD" id="cd06261">
    <property type="entry name" value="TM_PBP2"/>
    <property type="match status" value="1"/>
</dbReference>
<feature type="transmembrane region" description="Helical" evidence="8">
    <location>
        <begin position="189"/>
        <end position="207"/>
    </location>
</feature>
<dbReference type="GO" id="GO:0022857">
    <property type="term" value="F:transmembrane transporter activity"/>
    <property type="evidence" value="ECO:0007669"/>
    <property type="project" value="InterPro"/>
</dbReference>
<keyword evidence="2 8" id="KW-0813">Transport</keyword>
<evidence type="ECO:0000256" key="5">
    <source>
        <dbReference type="ARBA" id="ARBA00022970"/>
    </source>
</evidence>
<dbReference type="InterPro" id="IPR010065">
    <property type="entry name" value="AA_ABC_transptr_permease_3TM"/>
</dbReference>
<reference evidence="10 11" key="1">
    <citation type="submission" date="2016-10" db="EMBL/GenBank/DDBJ databases">
        <authorList>
            <person name="de Groot N.N."/>
        </authorList>
    </citation>
    <scope>NUCLEOTIDE SEQUENCE [LARGE SCALE GENOMIC DNA]</scope>
    <source>
        <strain evidence="10 11">DSM 44149</strain>
    </source>
</reference>
<feature type="domain" description="ABC transmembrane type-1" evidence="9">
    <location>
        <begin position="19"/>
        <end position="207"/>
    </location>
</feature>
<dbReference type="GO" id="GO:0006865">
    <property type="term" value="P:amino acid transport"/>
    <property type="evidence" value="ECO:0007669"/>
    <property type="project" value="UniProtKB-KW"/>
</dbReference>
<evidence type="ECO:0000256" key="3">
    <source>
        <dbReference type="ARBA" id="ARBA00022475"/>
    </source>
</evidence>
<keyword evidence="3" id="KW-1003">Cell membrane</keyword>
<evidence type="ECO:0000256" key="8">
    <source>
        <dbReference type="RuleBase" id="RU363032"/>
    </source>
</evidence>
<evidence type="ECO:0000259" key="9">
    <source>
        <dbReference type="PROSITE" id="PS50928"/>
    </source>
</evidence>
<name>A0A1G9XSM5_ALLAB</name>
<dbReference type="Proteomes" id="UP000183376">
    <property type="component" value="Chromosome I"/>
</dbReference>
<dbReference type="InterPro" id="IPR043429">
    <property type="entry name" value="ArtM/GltK/GlnP/TcyL/YhdX-like"/>
</dbReference>